<feature type="domain" description="Disease resistance N-terminal" evidence="6">
    <location>
        <begin position="2"/>
        <end position="54"/>
    </location>
</feature>
<evidence type="ECO:0000256" key="3">
    <source>
        <dbReference type="ARBA" id="ARBA00022737"/>
    </source>
</evidence>
<organism evidence="7 8">
    <name type="scientific">Paspalum notatum var. saurae</name>
    <dbReference type="NCBI Taxonomy" id="547442"/>
    <lineage>
        <taxon>Eukaryota</taxon>
        <taxon>Viridiplantae</taxon>
        <taxon>Streptophyta</taxon>
        <taxon>Embryophyta</taxon>
        <taxon>Tracheophyta</taxon>
        <taxon>Spermatophyta</taxon>
        <taxon>Magnoliopsida</taxon>
        <taxon>Liliopsida</taxon>
        <taxon>Poales</taxon>
        <taxon>Poaceae</taxon>
        <taxon>PACMAD clade</taxon>
        <taxon>Panicoideae</taxon>
        <taxon>Andropogonodae</taxon>
        <taxon>Paspaleae</taxon>
        <taxon>Paspalinae</taxon>
        <taxon>Paspalum</taxon>
    </lineage>
</organism>
<dbReference type="GO" id="GO:0006952">
    <property type="term" value="P:defense response"/>
    <property type="evidence" value="ECO:0007669"/>
    <property type="project" value="UniProtKB-KW"/>
</dbReference>
<dbReference type="EMBL" id="CP144745">
    <property type="protein sequence ID" value="WVZ50532.1"/>
    <property type="molecule type" value="Genomic_DNA"/>
</dbReference>
<keyword evidence="3" id="KW-0677">Repeat</keyword>
<accession>A0AAQ3PGU8</accession>
<dbReference type="AlphaFoldDB" id="A0AAQ3PGU8"/>
<name>A0AAQ3PGU8_PASNO</name>
<keyword evidence="4" id="KW-0547">Nucleotide-binding</keyword>
<evidence type="ECO:0000259" key="6">
    <source>
        <dbReference type="Pfam" id="PF18052"/>
    </source>
</evidence>
<evidence type="ECO:0000256" key="4">
    <source>
        <dbReference type="ARBA" id="ARBA00022741"/>
    </source>
</evidence>
<keyword evidence="2" id="KW-0433">Leucine-rich repeat</keyword>
<evidence type="ECO:0000256" key="2">
    <source>
        <dbReference type="ARBA" id="ARBA00022614"/>
    </source>
</evidence>
<reference evidence="7 8" key="1">
    <citation type="submission" date="2024-02" db="EMBL/GenBank/DDBJ databases">
        <title>High-quality chromosome-scale genome assembly of Pensacola bahiagrass (Paspalum notatum Flugge var. saurae).</title>
        <authorList>
            <person name="Vega J.M."/>
            <person name="Podio M."/>
            <person name="Orjuela J."/>
            <person name="Siena L.A."/>
            <person name="Pessino S.C."/>
            <person name="Combes M.C."/>
            <person name="Mariac C."/>
            <person name="Albertini E."/>
            <person name="Pupilli F."/>
            <person name="Ortiz J.P.A."/>
            <person name="Leblanc O."/>
        </authorList>
    </citation>
    <scope>NUCLEOTIDE SEQUENCE [LARGE SCALE GENOMIC DNA]</scope>
    <source>
        <strain evidence="7">R1</strain>
        <tissue evidence="7">Leaf</tissue>
    </source>
</reference>
<evidence type="ECO:0000313" key="7">
    <source>
        <dbReference type="EMBL" id="WVZ50532.1"/>
    </source>
</evidence>
<keyword evidence="5" id="KW-0611">Plant defense</keyword>
<evidence type="ECO:0000256" key="5">
    <source>
        <dbReference type="ARBA" id="ARBA00022821"/>
    </source>
</evidence>
<dbReference type="InterPro" id="IPR041118">
    <property type="entry name" value="Rx_N"/>
</dbReference>
<evidence type="ECO:0000256" key="1">
    <source>
        <dbReference type="ARBA" id="ARBA00008894"/>
    </source>
</evidence>
<dbReference type="Proteomes" id="UP001341281">
    <property type="component" value="Chromosome 01"/>
</dbReference>
<evidence type="ECO:0000313" key="8">
    <source>
        <dbReference type="Proteomes" id="UP001341281"/>
    </source>
</evidence>
<proteinExistence type="inferred from homology"/>
<sequence>MQRDLMIISDEFEMMRSFLNVAKERATDEMIRTLVRQVRNMALEVEDCIESAVLVDVKKSIWWRRLLLSSCMRAAAPAAALDDAVTAIEMFKSRVEAMGQRKERYMSIVGDSGSKPTTEKMHQKAVADAAAVGIINEARDAKKKHGRPGDLIELINNIDDVLPFQCGEQQAILGGIHHQDTCDDPEICKNFGFRACVKLMRPFNLCEFIRSLLLQFYTNYCPQQGSAVDFLEPAEVMIAYS</sequence>
<comment type="similarity">
    <text evidence="1">Belongs to the disease resistance NB-LRR family.</text>
</comment>
<protein>
    <recommendedName>
        <fullName evidence="6">Disease resistance N-terminal domain-containing protein</fullName>
    </recommendedName>
</protein>
<gene>
    <name evidence="7" type="ORF">U9M48_001776</name>
</gene>
<dbReference type="GO" id="GO:0000166">
    <property type="term" value="F:nucleotide binding"/>
    <property type="evidence" value="ECO:0007669"/>
    <property type="project" value="UniProtKB-KW"/>
</dbReference>
<dbReference type="Pfam" id="PF18052">
    <property type="entry name" value="Rx_N"/>
    <property type="match status" value="1"/>
</dbReference>
<keyword evidence="8" id="KW-1185">Reference proteome</keyword>
<dbReference type="Gene3D" id="1.20.5.4130">
    <property type="match status" value="1"/>
</dbReference>